<name>A0AAD3GYK6_9STRA</name>
<keyword evidence="1" id="KW-1133">Transmembrane helix</keyword>
<proteinExistence type="predicted"/>
<protein>
    <submittedName>
        <fullName evidence="2">Uncharacterized protein</fullName>
    </submittedName>
</protein>
<feature type="transmembrane region" description="Helical" evidence="1">
    <location>
        <begin position="55"/>
        <end position="77"/>
    </location>
</feature>
<accession>A0AAD3GYK6</accession>
<evidence type="ECO:0000256" key="1">
    <source>
        <dbReference type="SAM" id="Phobius"/>
    </source>
</evidence>
<reference evidence="2 3" key="1">
    <citation type="journal article" date="2021" name="Sci. Rep.">
        <title>The genome of the diatom Chaetoceros tenuissimus carries an ancient integrated fragment of an extant virus.</title>
        <authorList>
            <person name="Hongo Y."/>
            <person name="Kimura K."/>
            <person name="Takaki Y."/>
            <person name="Yoshida Y."/>
            <person name="Baba S."/>
            <person name="Kobayashi G."/>
            <person name="Nagasaki K."/>
            <person name="Hano T."/>
            <person name="Tomaru Y."/>
        </authorList>
    </citation>
    <scope>NUCLEOTIDE SEQUENCE [LARGE SCALE GENOMIC DNA]</scope>
    <source>
        <strain evidence="2 3">NIES-3715</strain>
    </source>
</reference>
<dbReference type="EMBL" id="BLLK01000019">
    <property type="protein sequence ID" value="GFH43831.1"/>
    <property type="molecule type" value="Genomic_DNA"/>
</dbReference>
<dbReference type="AlphaFoldDB" id="A0AAD3GYK6"/>
<organism evidence="2 3">
    <name type="scientific">Chaetoceros tenuissimus</name>
    <dbReference type="NCBI Taxonomy" id="426638"/>
    <lineage>
        <taxon>Eukaryota</taxon>
        <taxon>Sar</taxon>
        <taxon>Stramenopiles</taxon>
        <taxon>Ochrophyta</taxon>
        <taxon>Bacillariophyta</taxon>
        <taxon>Coscinodiscophyceae</taxon>
        <taxon>Chaetocerotophycidae</taxon>
        <taxon>Chaetocerotales</taxon>
        <taxon>Chaetocerotaceae</taxon>
        <taxon>Chaetoceros</taxon>
    </lineage>
</organism>
<comment type="caution">
    <text evidence="2">The sequence shown here is derived from an EMBL/GenBank/DDBJ whole genome shotgun (WGS) entry which is preliminary data.</text>
</comment>
<keyword evidence="1" id="KW-0472">Membrane</keyword>
<sequence>MMMLQNILDIDWSDPPEIDRTYNPKLNTKLPKKVWNLLCDKIDERFDTMAKQMLSLIWTTWSLAVAEFMIIAMSIIWHNLPLVILRIVIAMTLPIIIAMNLMYAIPWLLHKKIKDIERICADENEARHDDGVEIRFLSSINKEHLEWSVDILFSDPILPPEDV</sequence>
<keyword evidence="3" id="KW-1185">Reference proteome</keyword>
<keyword evidence="1" id="KW-0812">Transmembrane</keyword>
<feature type="transmembrane region" description="Helical" evidence="1">
    <location>
        <begin position="83"/>
        <end position="109"/>
    </location>
</feature>
<gene>
    <name evidence="2" type="ORF">CTEN210_00304</name>
</gene>
<dbReference type="Proteomes" id="UP001054902">
    <property type="component" value="Unassembled WGS sequence"/>
</dbReference>
<evidence type="ECO:0000313" key="2">
    <source>
        <dbReference type="EMBL" id="GFH43831.1"/>
    </source>
</evidence>
<evidence type="ECO:0000313" key="3">
    <source>
        <dbReference type="Proteomes" id="UP001054902"/>
    </source>
</evidence>